<dbReference type="InterPro" id="IPR000719">
    <property type="entry name" value="Prot_kinase_dom"/>
</dbReference>
<evidence type="ECO:0000256" key="3">
    <source>
        <dbReference type="ARBA" id="ARBA00022679"/>
    </source>
</evidence>
<keyword evidence="3" id="KW-0808">Transferase</keyword>
<dbReference type="InterPro" id="IPR045133">
    <property type="entry name" value="IRE1/2-like"/>
</dbReference>
<dbReference type="Proteomes" id="UP000525078">
    <property type="component" value="Unassembled WGS sequence"/>
</dbReference>
<dbReference type="GO" id="GO:1990604">
    <property type="term" value="C:IRE1-TRAF2-ASK1 complex"/>
    <property type="evidence" value="ECO:0007669"/>
    <property type="project" value="TreeGrafter"/>
</dbReference>
<evidence type="ECO:0000256" key="7">
    <source>
        <dbReference type="ARBA" id="ARBA00022840"/>
    </source>
</evidence>
<keyword evidence="4" id="KW-0732">Signal</keyword>
<dbReference type="PANTHER" id="PTHR13954">
    <property type="entry name" value="IRE1-RELATED"/>
    <property type="match status" value="1"/>
</dbReference>
<evidence type="ECO:0000313" key="10">
    <source>
        <dbReference type="EMBL" id="KAF4362312.1"/>
    </source>
</evidence>
<dbReference type="PROSITE" id="PS50011">
    <property type="entry name" value="PROTEIN_KINASE_DOM"/>
    <property type="match status" value="1"/>
</dbReference>
<dbReference type="Proteomes" id="UP000583929">
    <property type="component" value="Unassembled WGS sequence"/>
</dbReference>
<dbReference type="SUPFAM" id="SSF56112">
    <property type="entry name" value="Protein kinase-like (PK-like)"/>
    <property type="match status" value="1"/>
</dbReference>
<name>A0A7J6EV53_CANSA</name>
<gene>
    <name evidence="10" type="ORF">F8388_008196</name>
    <name evidence="11" type="ORF">G4B88_016615</name>
</gene>
<reference evidence="12 13" key="1">
    <citation type="journal article" date="2020" name="bioRxiv">
        <title>Sequence and annotation of 42 cannabis genomes reveals extensive copy number variation in cannabinoid synthesis and pathogen resistance genes.</title>
        <authorList>
            <person name="Mckernan K.J."/>
            <person name="Helbert Y."/>
            <person name="Kane L.T."/>
            <person name="Ebling H."/>
            <person name="Zhang L."/>
            <person name="Liu B."/>
            <person name="Eaton Z."/>
            <person name="Mclaughlin S."/>
            <person name="Kingan S."/>
            <person name="Baybayan P."/>
            <person name="Concepcion G."/>
            <person name="Jordan M."/>
            <person name="Riva A."/>
            <person name="Barbazuk W."/>
            <person name="Harkins T."/>
        </authorList>
    </citation>
    <scope>NUCLEOTIDE SEQUENCE [LARGE SCALE GENOMIC DNA]</scope>
    <source>
        <strain evidence="12 13">cv. Jamaican Lion 4</strain>
        <strain evidence="11">Father</strain>
        <strain evidence="10">Mother</strain>
        <tissue evidence="10">Leaf</tissue>
    </source>
</reference>
<dbReference type="GO" id="GO:0036498">
    <property type="term" value="P:IRE1-mediated unfolded protein response"/>
    <property type="evidence" value="ECO:0007669"/>
    <property type="project" value="TreeGrafter"/>
</dbReference>
<evidence type="ECO:0000313" key="13">
    <source>
        <dbReference type="Proteomes" id="UP000583929"/>
    </source>
</evidence>
<sequence length="360" mass="42120">MDQPRVISEKLTYFPERKIGQESHGGIVFEGSYEGRSVAIKRLQQANVKLVRKEIESLIKSDEHENIVRYYGVEQDLDFFYIALQRVPEDILIFKGPGRVRAKISDMAITKLLPHNIYSITNRCDAKDWQPAERLVPGQHISTAVDMFSISCIFSFCITDGRSHPFNTHDGRELHLNIIENKMELKFLSHFPEAEDLISKLISNDPKSRPTAANVSIHPMLWKSDTRISFICQTNSKARKDLNSTFSQALNNINIGVINSNWKNTLDDLIKMDMQTPIQQRCNYNVSSILDLLRLQRNLFNHNDEKKKLYQDWKWGECEDLESYFANTFPRLFIEMYKIIFQYHKQDKDFKKYFDESHNL</sequence>
<dbReference type="Pfam" id="PF06479">
    <property type="entry name" value="Ribonuc_2-5A"/>
    <property type="match status" value="1"/>
</dbReference>
<keyword evidence="6" id="KW-0418">Kinase</keyword>
<dbReference type="EC" id="2.7.11.1" evidence="1"/>
<keyword evidence="13" id="KW-1185">Reference proteome</keyword>
<organism evidence="10 12">
    <name type="scientific">Cannabis sativa</name>
    <name type="common">Hemp</name>
    <name type="synonym">Marijuana</name>
    <dbReference type="NCBI Taxonomy" id="3483"/>
    <lineage>
        <taxon>Eukaryota</taxon>
        <taxon>Viridiplantae</taxon>
        <taxon>Streptophyta</taxon>
        <taxon>Embryophyta</taxon>
        <taxon>Tracheophyta</taxon>
        <taxon>Spermatophyta</taxon>
        <taxon>Magnoliopsida</taxon>
        <taxon>eudicotyledons</taxon>
        <taxon>Gunneridae</taxon>
        <taxon>Pentapetalae</taxon>
        <taxon>rosids</taxon>
        <taxon>fabids</taxon>
        <taxon>Rosales</taxon>
        <taxon>Cannabaceae</taxon>
        <taxon>Cannabis</taxon>
    </lineage>
</organism>
<dbReference type="GO" id="GO:0006397">
    <property type="term" value="P:mRNA processing"/>
    <property type="evidence" value="ECO:0007669"/>
    <property type="project" value="InterPro"/>
</dbReference>
<dbReference type="Gene3D" id="3.30.200.20">
    <property type="entry name" value="Phosphorylase Kinase, domain 1"/>
    <property type="match status" value="1"/>
</dbReference>
<feature type="domain" description="KEN" evidence="9">
    <location>
        <begin position="224"/>
        <end position="356"/>
    </location>
</feature>
<dbReference type="Pfam" id="PF00069">
    <property type="entry name" value="Pkinase"/>
    <property type="match status" value="1"/>
</dbReference>
<evidence type="ECO:0000256" key="6">
    <source>
        <dbReference type="ARBA" id="ARBA00022777"/>
    </source>
</evidence>
<proteinExistence type="predicted"/>
<evidence type="ECO:0000313" key="11">
    <source>
        <dbReference type="EMBL" id="KAF4391305.1"/>
    </source>
</evidence>
<dbReference type="InterPro" id="IPR011009">
    <property type="entry name" value="Kinase-like_dom_sf"/>
</dbReference>
<dbReference type="GO" id="GO:0051082">
    <property type="term" value="F:unfolded protein binding"/>
    <property type="evidence" value="ECO:0007669"/>
    <property type="project" value="TreeGrafter"/>
</dbReference>
<dbReference type="Gene3D" id="1.10.510.10">
    <property type="entry name" value="Transferase(Phosphotransferase) domain 1"/>
    <property type="match status" value="1"/>
</dbReference>
<dbReference type="PROSITE" id="PS51392">
    <property type="entry name" value="KEN"/>
    <property type="match status" value="1"/>
</dbReference>
<evidence type="ECO:0000259" key="8">
    <source>
        <dbReference type="PROSITE" id="PS50011"/>
    </source>
</evidence>
<keyword evidence="2" id="KW-0723">Serine/threonine-protein kinase</keyword>
<dbReference type="FunFam" id="3.30.200.20:FF:000077">
    <property type="entry name" value="Putative Serine/threonine-protein kinase/endoribonuclease IRE1"/>
    <property type="match status" value="1"/>
</dbReference>
<dbReference type="InterPro" id="IPR038357">
    <property type="entry name" value="KEN_sf"/>
</dbReference>
<dbReference type="GO" id="GO:0005524">
    <property type="term" value="F:ATP binding"/>
    <property type="evidence" value="ECO:0007669"/>
    <property type="project" value="UniProtKB-KW"/>
</dbReference>
<dbReference type="EMBL" id="JAATIP010000185">
    <property type="protein sequence ID" value="KAF4362312.1"/>
    <property type="molecule type" value="Genomic_DNA"/>
</dbReference>
<evidence type="ECO:0000256" key="1">
    <source>
        <dbReference type="ARBA" id="ARBA00012513"/>
    </source>
</evidence>
<dbReference type="AlphaFoldDB" id="A0A7J6EV53"/>
<keyword evidence="5" id="KW-0547">Nucleotide-binding</keyword>
<evidence type="ECO:0000256" key="2">
    <source>
        <dbReference type="ARBA" id="ARBA00022527"/>
    </source>
</evidence>
<comment type="caution">
    <text evidence="10">The sequence shown here is derived from an EMBL/GenBank/DDBJ whole genome shotgun (WGS) entry which is preliminary data.</text>
</comment>
<evidence type="ECO:0000256" key="4">
    <source>
        <dbReference type="ARBA" id="ARBA00022729"/>
    </source>
</evidence>
<accession>A0A7J6EV53</accession>
<protein>
    <recommendedName>
        <fullName evidence="1">non-specific serine/threonine protein kinase</fullName>
        <ecNumber evidence="1">2.7.11.1</ecNumber>
    </recommendedName>
</protein>
<dbReference type="EMBL" id="JAATIQ010000060">
    <property type="protein sequence ID" value="KAF4391305.1"/>
    <property type="molecule type" value="Genomic_DNA"/>
</dbReference>
<evidence type="ECO:0000256" key="5">
    <source>
        <dbReference type="ARBA" id="ARBA00022741"/>
    </source>
</evidence>
<dbReference type="InterPro" id="IPR010513">
    <property type="entry name" value="KEN_dom"/>
</dbReference>
<dbReference type="PANTHER" id="PTHR13954:SF6">
    <property type="entry name" value="NON-SPECIFIC SERINE_THREONINE PROTEIN KINASE"/>
    <property type="match status" value="1"/>
</dbReference>
<feature type="domain" description="Protein kinase" evidence="8">
    <location>
        <begin position="1"/>
        <end position="221"/>
    </location>
</feature>
<evidence type="ECO:0000313" key="12">
    <source>
        <dbReference type="Proteomes" id="UP000525078"/>
    </source>
</evidence>
<evidence type="ECO:0000259" key="9">
    <source>
        <dbReference type="PROSITE" id="PS51392"/>
    </source>
</evidence>
<dbReference type="GO" id="GO:0004521">
    <property type="term" value="F:RNA endonuclease activity"/>
    <property type="evidence" value="ECO:0007669"/>
    <property type="project" value="InterPro"/>
</dbReference>
<keyword evidence="7" id="KW-0067">ATP-binding</keyword>
<dbReference type="Gene3D" id="1.20.1440.180">
    <property type="entry name" value="KEN domain"/>
    <property type="match status" value="1"/>
</dbReference>
<dbReference type="GO" id="GO:0004674">
    <property type="term" value="F:protein serine/threonine kinase activity"/>
    <property type="evidence" value="ECO:0007669"/>
    <property type="project" value="UniProtKB-KW"/>
</dbReference>